<keyword evidence="1" id="KW-0808">Transferase</keyword>
<reference evidence="1 2" key="1">
    <citation type="journal article" date="2018" name="Sci. Rep.">
        <title>Genomic signatures of local adaptation to the degree of environmental predictability in rotifers.</title>
        <authorList>
            <person name="Franch-Gras L."/>
            <person name="Hahn C."/>
            <person name="Garcia-Roger E.M."/>
            <person name="Carmona M.J."/>
            <person name="Serra M."/>
            <person name="Gomez A."/>
        </authorList>
    </citation>
    <scope>NUCLEOTIDE SEQUENCE [LARGE SCALE GENOMIC DNA]</scope>
    <source>
        <strain evidence="1">HYR1</strain>
    </source>
</reference>
<evidence type="ECO:0000313" key="2">
    <source>
        <dbReference type="Proteomes" id="UP000276133"/>
    </source>
</evidence>
<dbReference type="AlphaFoldDB" id="A0A3M7RVZ8"/>
<sequence length="183" mass="21488">MVAPCRPTYYFVERIPHNKRSTPRKLLITNTLFTFFSDISEMIPKNVKVLFTDDLCIWFTNQSLKMIEITLNHAIECIKKYCNVWGLRININKTFQTVFTTAGYRINYHSKYKLNLFLDQHPIPLEPFPTFLGIEFDPKLSFKNLFENILLFTLSKPGDEFKLEPLAVLVCSVHRVLLVSFLF</sequence>
<organism evidence="1 2">
    <name type="scientific">Brachionus plicatilis</name>
    <name type="common">Marine rotifer</name>
    <name type="synonym">Brachionus muelleri</name>
    <dbReference type="NCBI Taxonomy" id="10195"/>
    <lineage>
        <taxon>Eukaryota</taxon>
        <taxon>Metazoa</taxon>
        <taxon>Spiralia</taxon>
        <taxon>Gnathifera</taxon>
        <taxon>Rotifera</taxon>
        <taxon>Eurotatoria</taxon>
        <taxon>Monogononta</taxon>
        <taxon>Pseudotrocha</taxon>
        <taxon>Ploima</taxon>
        <taxon>Brachionidae</taxon>
        <taxon>Brachionus</taxon>
    </lineage>
</organism>
<gene>
    <name evidence="1" type="ORF">BpHYR1_053877</name>
</gene>
<name>A0A3M7RVZ8_BRAPC</name>
<protein>
    <submittedName>
        <fullName evidence="1">RNA-directed DNA polymerase from mobile element jockey-like</fullName>
    </submittedName>
</protein>
<comment type="caution">
    <text evidence="1">The sequence shown here is derived from an EMBL/GenBank/DDBJ whole genome shotgun (WGS) entry which is preliminary data.</text>
</comment>
<dbReference type="OrthoDB" id="6758379at2759"/>
<dbReference type="GO" id="GO:0003964">
    <property type="term" value="F:RNA-directed DNA polymerase activity"/>
    <property type="evidence" value="ECO:0007669"/>
    <property type="project" value="UniProtKB-KW"/>
</dbReference>
<dbReference type="Proteomes" id="UP000276133">
    <property type="component" value="Unassembled WGS sequence"/>
</dbReference>
<keyword evidence="1" id="KW-0695">RNA-directed DNA polymerase</keyword>
<accession>A0A3M7RVZ8</accession>
<keyword evidence="1" id="KW-0548">Nucleotidyltransferase</keyword>
<evidence type="ECO:0000313" key="1">
    <source>
        <dbReference type="EMBL" id="RNA27763.1"/>
    </source>
</evidence>
<keyword evidence="2" id="KW-1185">Reference proteome</keyword>
<proteinExistence type="predicted"/>
<dbReference type="EMBL" id="REGN01002496">
    <property type="protein sequence ID" value="RNA27763.1"/>
    <property type="molecule type" value="Genomic_DNA"/>
</dbReference>